<proteinExistence type="predicted"/>
<reference evidence="1" key="1">
    <citation type="submission" date="2023-07" db="EMBL/GenBank/DDBJ databases">
        <title>The genome sequence of Rhodocytophaga aerolata KACC 12507.</title>
        <authorList>
            <person name="Zhang X."/>
        </authorList>
    </citation>
    <scope>NUCLEOTIDE SEQUENCE</scope>
    <source>
        <strain evidence="1">KACC 12507</strain>
    </source>
</reference>
<sequence length="129" mass="15115">MQRDQQLLQLRPVLELNSEKTLEEEYFANTSLRPILKLQHHLLIAIFTHYLEEKSIALSSMNAFKQRVTIENAIKKDLPIRHTLMGCIIGHFTEQEYTIFLSNRIALQKRLTGLLIQRLTDTFIKPDII</sequence>
<dbReference type="Proteomes" id="UP001168528">
    <property type="component" value="Unassembled WGS sequence"/>
</dbReference>
<evidence type="ECO:0008006" key="3">
    <source>
        <dbReference type="Google" id="ProtNLM"/>
    </source>
</evidence>
<evidence type="ECO:0000313" key="1">
    <source>
        <dbReference type="EMBL" id="MDO1448750.1"/>
    </source>
</evidence>
<organism evidence="1 2">
    <name type="scientific">Rhodocytophaga aerolata</name>
    <dbReference type="NCBI Taxonomy" id="455078"/>
    <lineage>
        <taxon>Bacteria</taxon>
        <taxon>Pseudomonadati</taxon>
        <taxon>Bacteroidota</taxon>
        <taxon>Cytophagia</taxon>
        <taxon>Cytophagales</taxon>
        <taxon>Rhodocytophagaceae</taxon>
        <taxon>Rhodocytophaga</taxon>
    </lineage>
</organism>
<dbReference type="RefSeq" id="WP_302039549.1">
    <property type="nucleotide sequence ID" value="NZ_JAUKPO010000013.1"/>
</dbReference>
<protein>
    <recommendedName>
        <fullName evidence="3">Glyoxalase</fullName>
    </recommendedName>
</protein>
<name>A0ABT8RDF8_9BACT</name>
<dbReference type="EMBL" id="JAUKPO010000013">
    <property type="protein sequence ID" value="MDO1448750.1"/>
    <property type="molecule type" value="Genomic_DNA"/>
</dbReference>
<gene>
    <name evidence="1" type="ORF">Q0590_20910</name>
</gene>
<keyword evidence="2" id="KW-1185">Reference proteome</keyword>
<evidence type="ECO:0000313" key="2">
    <source>
        <dbReference type="Proteomes" id="UP001168528"/>
    </source>
</evidence>
<comment type="caution">
    <text evidence="1">The sequence shown here is derived from an EMBL/GenBank/DDBJ whole genome shotgun (WGS) entry which is preliminary data.</text>
</comment>
<accession>A0ABT8RDF8</accession>